<dbReference type="GO" id="GO:0000976">
    <property type="term" value="F:transcription cis-regulatory region binding"/>
    <property type="evidence" value="ECO:0007669"/>
    <property type="project" value="TreeGrafter"/>
</dbReference>
<sequence length="85" mass="9266">MSIVYDHSRRHAQSVPGRIAIAGFGDFEVARACHPRITTVAVDCMGIGTAAGELLLRVIDGTRDGHRPPPETVLIPFRVEQRESS</sequence>
<keyword evidence="2" id="KW-0238">DNA-binding</keyword>
<name>A0AA91ICU4_VARPD</name>
<keyword evidence="1" id="KW-0805">Transcription regulation</keyword>
<dbReference type="PANTHER" id="PTHR30146:SF33">
    <property type="entry name" value="TRANSCRIPTIONAL REGULATOR"/>
    <property type="match status" value="1"/>
</dbReference>
<dbReference type="Gene3D" id="3.40.50.2300">
    <property type="match status" value="1"/>
</dbReference>
<feature type="domain" description="Transcriptional regulator LacI/GalR-like sensor" evidence="4">
    <location>
        <begin position="8"/>
        <end position="85"/>
    </location>
</feature>
<dbReference type="EMBL" id="LVHG01000024">
    <property type="protein sequence ID" value="OAK66479.1"/>
    <property type="molecule type" value="Genomic_DNA"/>
</dbReference>
<evidence type="ECO:0000256" key="1">
    <source>
        <dbReference type="ARBA" id="ARBA00023015"/>
    </source>
</evidence>
<proteinExistence type="predicted"/>
<dbReference type="Pfam" id="PF13377">
    <property type="entry name" value="Peripla_BP_3"/>
    <property type="match status" value="1"/>
</dbReference>
<dbReference type="Proteomes" id="UP000077852">
    <property type="component" value="Unassembled WGS sequence"/>
</dbReference>
<evidence type="ECO:0000256" key="2">
    <source>
        <dbReference type="ARBA" id="ARBA00023125"/>
    </source>
</evidence>
<evidence type="ECO:0000313" key="5">
    <source>
        <dbReference type="EMBL" id="OAK66479.1"/>
    </source>
</evidence>
<accession>A0AA91ICU4</accession>
<comment type="caution">
    <text evidence="5">The sequence shown here is derived from an EMBL/GenBank/DDBJ whole genome shotgun (WGS) entry which is preliminary data.</text>
</comment>
<evidence type="ECO:0000313" key="6">
    <source>
        <dbReference type="Proteomes" id="UP000077852"/>
    </source>
</evidence>
<dbReference type="RefSeq" id="WP_081266217.1">
    <property type="nucleotide sequence ID" value="NZ_LVHG01000024.1"/>
</dbReference>
<dbReference type="PANTHER" id="PTHR30146">
    <property type="entry name" value="LACI-RELATED TRANSCRIPTIONAL REPRESSOR"/>
    <property type="match status" value="1"/>
</dbReference>
<gene>
    <name evidence="5" type="ORF">A3K87_07350</name>
</gene>
<dbReference type="InterPro" id="IPR046335">
    <property type="entry name" value="LacI/GalR-like_sensor"/>
</dbReference>
<organism evidence="5 6">
    <name type="scientific">Variovorax paradoxus</name>
    <dbReference type="NCBI Taxonomy" id="34073"/>
    <lineage>
        <taxon>Bacteria</taxon>
        <taxon>Pseudomonadati</taxon>
        <taxon>Pseudomonadota</taxon>
        <taxon>Betaproteobacteria</taxon>
        <taxon>Burkholderiales</taxon>
        <taxon>Comamonadaceae</taxon>
        <taxon>Variovorax</taxon>
    </lineage>
</organism>
<evidence type="ECO:0000259" key="4">
    <source>
        <dbReference type="Pfam" id="PF13377"/>
    </source>
</evidence>
<evidence type="ECO:0000256" key="3">
    <source>
        <dbReference type="ARBA" id="ARBA00023163"/>
    </source>
</evidence>
<keyword evidence="3" id="KW-0804">Transcription</keyword>
<dbReference type="InterPro" id="IPR028082">
    <property type="entry name" value="Peripla_BP_I"/>
</dbReference>
<reference evidence="5 6" key="1">
    <citation type="submission" date="2016-03" db="EMBL/GenBank/DDBJ databases">
        <title>Genome sequence of Variovorax paradoxus KB5.</title>
        <authorList>
            <person name="Jeong H."/>
            <person name="Hong C.E."/>
            <person name="Jo S.H."/>
            <person name="Park J.M."/>
        </authorList>
    </citation>
    <scope>NUCLEOTIDE SEQUENCE [LARGE SCALE GENOMIC DNA]</scope>
    <source>
        <strain evidence="5 6">KB5</strain>
    </source>
</reference>
<dbReference type="AlphaFoldDB" id="A0AA91ICU4"/>
<protein>
    <recommendedName>
        <fullName evidence="4">Transcriptional regulator LacI/GalR-like sensor domain-containing protein</fullName>
    </recommendedName>
</protein>
<dbReference type="GO" id="GO:0003700">
    <property type="term" value="F:DNA-binding transcription factor activity"/>
    <property type="evidence" value="ECO:0007669"/>
    <property type="project" value="TreeGrafter"/>
</dbReference>
<dbReference type="SUPFAM" id="SSF53822">
    <property type="entry name" value="Periplasmic binding protein-like I"/>
    <property type="match status" value="1"/>
</dbReference>